<accession>W9XT68</accession>
<organism evidence="2 3">
    <name type="scientific">Cladophialophora psammophila CBS 110553</name>
    <dbReference type="NCBI Taxonomy" id="1182543"/>
    <lineage>
        <taxon>Eukaryota</taxon>
        <taxon>Fungi</taxon>
        <taxon>Dikarya</taxon>
        <taxon>Ascomycota</taxon>
        <taxon>Pezizomycotina</taxon>
        <taxon>Eurotiomycetes</taxon>
        <taxon>Chaetothyriomycetidae</taxon>
        <taxon>Chaetothyriales</taxon>
        <taxon>Herpotrichiellaceae</taxon>
        <taxon>Cladophialophora</taxon>
    </lineage>
</organism>
<dbReference type="eggNOG" id="ENOG502QSKG">
    <property type="taxonomic scope" value="Eukaryota"/>
</dbReference>
<comment type="caution">
    <text evidence="2">The sequence shown here is derived from an EMBL/GenBank/DDBJ whole genome shotgun (WGS) entry which is preliminary data.</text>
</comment>
<name>W9XT68_9EURO</name>
<dbReference type="PANTHER" id="PTHR43591:SF31">
    <property type="entry name" value="LAEA-LIKE, PUTATIVE (AFU_ORTHOLOGUE AFUA_8G01930)-RELATED"/>
    <property type="match status" value="1"/>
</dbReference>
<reference evidence="2 3" key="1">
    <citation type="submission" date="2013-03" db="EMBL/GenBank/DDBJ databases">
        <title>The Genome Sequence of Cladophialophora psammophila CBS 110553.</title>
        <authorList>
            <consortium name="The Broad Institute Genomics Platform"/>
            <person name="Cuomo C."/>
            <person name="de Hoog S."/>
            <person name="Gorbushina A."/>
            <person name="Walker B."/>
            <person name="Young S.K."/>
            <person name="Zeng Q."/>
            <person name="Gargeya S."/>
            <person name="Fitzgerald M."/>
            <person name="Haas B."/>
            <person name="Abouelleil A."/>
            <person name="Allen A.W."/>
            <person name="Alvarado L."/>
            <person name="Arachchi H.M."/>
            <person name="Berlin A.M."/>
            <person name="Chapman S.B."/>
            <person name="Gainer-Dewar J."/>
            <person name="Goldberg J."/>
            <person name="Griggs A."/>
            <person name="Gujja S."/>
            <person name="Hansen M."/>
            <person name="Howarth C."/>
            <person name="Imamovic A."/>
            <person name="Ireland A."/>
            <person name="Larimer J."/>
            <person name="McCowan C."/>
            <person name="Murphy C."/>
            <person name="Pearson M."/>
            <person name="Poon T.W."/>
            <person name="Priest M."/>
            <person name="Roberts A."/>
            <person name="Saif S."/>
            <person name="Shea T."/>
            <person name="Sisk P."/>
            <person name="Sykes S."/>
            <person name="Wortman J."/>
            <person name="Nusbaum C."/>
            <person name="Birren B."/>
        </authorList>
    </citation>
    <scope>NUCLEOTIDE SEQUENCE [LARGE SCALE GENOMIC DNA]</scope>
    <source>
        <strain evidence="2 3">CBS 110553</strain>
    </source>
</reference>
<dbReference type="Gene3D" id="3.40.50.150">
    <property type="entry name" value="Vaccinia Virus protein VP39"/>
    <property type="match status" value="1"/>
</dbReference>
<dbReference type="Proteomes" id="UP000019471">
    <property type="component" value="Unassembled WGS sequence"/>
</dbReference>
<dbReference type="PANTHER" id="PTHR43591">
    <property type="entry name" value="METHYLTRANSFERASE"/>
    <property type="match status" value="1"/>
</dbReference>
<dbReference type="RefSeq" id="XP_007742042.1">
    <property type="nucleotide sequence ID" value="XM_007743852.1"/>
</dbReference>
<dbReference type="GeneID" id="19187969"/>
<dbReference type="Pfam" id="PF13489">
    <property type="entry name" value="Methyltransf_23"/>
    <property type="match status" value="1"/>
</dbReference>
<evidence type="ECO:0008006" key="4">
    <source>
        <dbReference type="Google" id="ProtNLM"/>
    </source>
</evidence>
<dbReference type="HOGENOM" id="CLU_010595_0_4_1"/>
<proteinExistence type="predicted"/>
<dbReference type="SUPFAM" id="SSF53335">
    <property type="entry name" value="S-adenosyl-L-methionine-dependent methyltransferases"/>
    <property type="match status" value="1"/>
</dbReference>
<dbReference type="OrthoDB" id="2013972at2759"/>
<dbReference type="CDD" id="cd02440">
    <property type="entry name" value="AdoMet_MTases"/>
    <property type="match status" value="1"/>
</dbReference>
<gene>
    <name evidence="2" type="ORF">A1O5_03240</name>
</gene>
<dbReference type="EMBL" id="AMGX01000004">
    <property type="protein sequence ID" value="EXJ73479.1"/>
    <property type="molecule type" value="Genomic_DNA"/>
</dbReference>
<sequence>MSAPAASQPLHDENPQSDQTQAALVAEHDSALGGDDDDDDLASLGGQSSTASITSTVLNYKYEVRAFVANKRRRPNRTDICCCQNGRRYHAYREGEYVIPNDEREQERLDIHHHIFSLVLGGELYCAPIPEGVSSVLDLGTGTGVWAIDMAETRRAHSHPGIDLSPIQPTWVPPNCRFEVDDFELDWRYTTPFDFIHARNIEGSVKDHRRLFRQAWENLIPGGWLEAADATVGVFCDDETIKRAPNLLQWREHLVEASRIFGKPMGVAQHYKDWLMEAGFVNVKEVIKKVPFSPWPVDPKLKELGSYQQILMLEALDAYSFALFTRVLGWSTPQIQVLLAGVRKELLDRKFHGYSKLYFVYGQKAP</sequence>
<keyword evidence="3" id="KW-1185">Reference proteome</keyword>
<dbReference type="GO" id="GO:0008168">
    <property type="term" value="F:methyltransferase activity"/>
    <property type="evidence" value="ECO:0007669"/>
    <property type="project" value="TreeGrafter"/>
</dbReference>
<evidence type="ECO:0000256" key="1">
    <source>
        <dbReference type="SAM" id="MobiDB-lite"/>
    </source>
</evidence>
<dbReference type="AlphaFoldDB" id="W9XT68"/>
<protein>
    <recommendedName>
        <fullName evidence="4">Methyltransferase</fullName>
    </recommendedName>
</protein>
<evidence type="ECO:0000313" key="2">
    <source>
        <dbReference type="EMBL" id="EXJ73479.1"/>
    </source>
</evidence>
<evidence type="ECO:0000313" key="3">
    <source>
        <dbReference type="Proteomes" id="UP000019471"/>
    </source>
</evidence>
<feature type="region of interest" description="Disordered" evidence="1">
    <location>
        <begin position="1"/>
        <end position="47"/>
    </location>
</feature>
<dbReference type="InterPro" id="IPR029063">
    <property type="entry name" value="SAM-dependent_MTases_sf"/>
</dbReference>
<dbReference type="STRING" id="1182543.W9XT68"/>